<evidence type="ECO:0000256" key="6">
    <source>
        <dbReference type="ARBA" id="ARBA00023125"/>
    </source>
</evidence>
<organism evidence="12 13">
    <name type="scientific">Paenibacillus nasutitermitis</name>
    <dbReference type="NCBI Taxonomy" id="1652958"/>
    <lineage>
        <taxon>Bacteria</taxon>
        <taxon>Bacillati</taxon>
        <taxon>Bacillota</taxon>
        <taxon>Bacilli</taxon>
        <taxon>Bacillales</taxon>
        <taxon>Paenibacillaceae</taxon>
        <taxon>Paenibacillus</taxon>
    </lineage>
</organism>
<dbReference type="PROSITE" id="PS50887">
    <property type="entry name" value="GGDEF"/>
    <property type="match status" value="1"/>
</dbReference>
<feature type="modified residue" description="4-aspartylphosphate" evidence="8">
    <location>
        <position position="55"/>
    </location>
</feature>
<evidence type="ECO:0000259" key="9">
    <source>
        <dbReference type="PROSITE" id="PS01124"/>
    </source>
</evidence>
<name>A0A917DMB7_9BACL</name>
<dbReference type="SMART" id="SM00342">
    <property type="entry name" value="HTH_ARAC"/>
    <property type="match status" value="1"/>
</dbReference>
<protein>
    <submittedName>
        <fullName evidence="12">AraC family transcriptional regulator</fullName>
    </submittedName>
</protein>
<reference evidence="12" key="2">
    <citation type="submission" date="2020-09" db="EMBL/GenBank/DDBJ databases">
        <authorList>
            <person name="Sun Q."/>
            <person name="Zhou Y."/>
        </authorList>
    </citation>
    <scope>NUCLEOTIDE SEQUENCE</scope>
    <source>
        <strain evidence="12">CGMCC 1.15178</strain>
    </source>
</reference>
<comment type="subcellular location">
    <subcellularLocation>
        <location evidence="1">Cytoplasm</location>
    </subcellularLocation>
</comment>
<dbReference type="Proteomes" id="UP000612456">
    <property type="component" value="Unassembled WGS sequence"/>
</dbReference>
<dbReference type="InterPro" id="IPR051552">
    <property type="entry name" value="HptR"/>
</dbReference>
<dbReference type="Pfam" id="PF17853">
    <property type="entry name" value="GGDEF_2"/>
    <property type="match status" value="1"/>
</dbReference>
<sequence>MLKIIIVDDELLLRTNIKLMVDWQSNGFELCAEATNGVEALSLIGLWNPAIIISDIRMPVMDGLQLSKEINEKFPHIKLIVLSNFDDFEYVRGTLKNGAIDYLLKHSLNEQVILESLERAKSHYYAQSSGVVNEKTQLETRSALKQKFLIGLLTGYIHHEAEAKGHIRALGLQMELTRIIPVILEIDHFQVLVAERGLREETILQFAIENVIEEVLEDHGNGVLSHVSGGRFVILFSFSAIRSAALLEEALRFVLTRIDLCLKRFVKLSASISIGMMCDRIANLPASYEKAIQSLSEKFYQGKNVLVRSGEKEAVRVKVLGISTNDEKNLLANLRLRDQEAVYSTLSAIFGKIKEEKIAQSSAKMMFNEMLGILSRVSKESMLDISKIYKDKESPFEKLTRLETLNEVQDWILLLYERTIIQLKESNKSKFSVHVKIGIDFVERFYHRNISLTHVADEIGWSANYFSSQFKDEVGIGFSEYLNDYRVGKAKAMIIQGEKDLKEIIRQCGFNNYPYFFQVFKRRTGMTPKSFMENNPS</sequence>
<proteinExistence type="predicted"/>
<evidence type="ECO:0000256" key="8">
    <source>
        <dbReference type="PROSITE-ProRule" id="PRU00169"/>
    </source>
</evidence>
<dbReference type="EMBL" id="BMHP01000001">
    <property type="protein sequence ID" value="GGD50069.1"/>
    <property type="molecule type" value="Genomic_DNA"/>
</dbReference>
<dbReference type="GO" id="GO:0000160">
    <property type="term" value="P:phosphorelay signal transduction system"/>
    <property type="evidence" value="ECO:0007669"/>
    <property type="project" value="UniProtKB-KW"/>
</dbReference>
<evidence type="ECO:0000256" key="4">
    <source>
        <dbReference type="ARBA" id="ARBA00023012"/>
    </source>
</evidence>
<dbReference type="InterPro" id="IPR000160">
    <property type="entry name" value="GGDEF_dom"/>
</dbReference>
<feature type="domain" description="GGDEF" evidence="11">
    <location>
        <begin position="177"/>
        <end position="311"/>
    </location>
</feature>
<feature type="domain" description="Response regulatory" evidence="10">
    <location>
        <begin position="3"/>
        <end position="120"/>
    </location>
</feature>
<keyword evidence="13" id="KW-1185">Reference proteome</keyword>
<evidence type="ECO:0000259" key="11">
    <source>
        <dbReference type="PROSITE" id="PS50887"/>
    </source>
</evidence>
<dbReference type="GO" id="GO:0043565">
    <property type="term" value="F:sequence-specific DNA binding"/>
    <property type="evidence" value="ECO:0007669"/>
    <property type="project" value="InterPro"/>
</dbReference>
<dbReference type="Gene3D" id="1.10.10.60">
    <property type="entry name" value="Homeodomain-like"/>
    <property type="match status" value="2"/>
</dbReference>
<dbReference type="InterPro" id="IPR018062">
    <property type="entry name" value="HTH_AraC-typ_CS"/>
</dbReference>
<dbReference type="SUPFAM" id="SSF46689">
    <property type="entry name" value="Homeodomain-like"/>
    <property type="match status" value="2"/>
</dbReference>
<dbReference type="SMART" id="SM00448">
    <property type="entry name" value="REC"/>
    <property type="match status" value="1"/>
</dbReference>
<evidence type="ECO:0000256" key="1">
    <source>
        <dbReference type="ARBA" id="ARBA00004496"/>
    </source>
</evidence>
<dbReference type="InterPro" id="IPR018060">
    <property type="entry name" value="HTH_AraC"/>
</dbReference>
<dbReference type="InterPro" id="IPR009057">
    <property type="entry name" value="Homeodomain-like_sf"/>
</dbReference>
<evidence type="ECO:0000256" key="5">
    <source>
        <dbReference type="ARBA" id="ARBA00023015"/>
    </source>
</evidence>
<dbReference type="PROSITE" id="PS50110">
    <property type="entry name" value="RESPONSE_REGULATORY"/>
    <property type="match status" value="1"/>
</dbReference>
<dbReference type="GO" id="GO:0003700">
    <property type="term" value="F:DNA-binding transcription factor activity"/>
    <property type="evidence" value="ECO:0007669"/>
    <property type="project" value="InterPro"/>
</dbReference>
<dbReference type="GO" id="GO:0005737">
    <property type="term" value="C:cytoplasm"/>
    <property type="evidence" value="ECO:0007669"/>
    <property type="project" value="UniProtKB-SubCell"/>
</dbReference>
<dbReference type="Gene3D" id="3.40.50.2300">
    <property type="match status" value="1"/>
</dbReference>
<evidence type="ECO:0000313" key="13">
    <source>
        <dbReference type="Proteomes" id="UP000612456"/>
    </source>
</evidence>
<dbReference type="SUPFAM" id="SSF52172">
    <property type="entry name" value="CheY-like"/>
    <property type="match status" value="1"/>
</dbReference>
<keyword evidence="7" id="KW-0804">Transcription</keyword>
<dbReference type="PROSITE" id="PS01124">
    <property type="entry name" value="HTH_ARAC_FAMILY_2"/>
    <property type="match status" value="1"/>
</dbReference>
<keyword evidence="3 8" id="KW-0597">Phosphoprotein</keyword>
<evidence type="ECO:0000256" key="7">
    <source>
        <dbReference type="ARBA" id="ARBA00023163"/>
    </source>
</evidence>
<dbReference type="InterPro" id="IPR011006">
    <property type="entry name" value="CheY-like_superfamily"/>
</dbReference>
<keyword evidence="5" id="KW-0805">Transcription regulation</keyword>
<comment type="caution">
    <text evidence="12">The sequence shown here is derived from an EMBL/GenBank/DDBJ whole genome shotgun (WGS) entry which is preliminary data.</text>
</comment>
<keyword evidence="4" id="KW-0902">Two-component regulatory system</keyword>
<dbReference type="CDD" id="cd17536">
    <property type="entry name" value="REC_YesN-like"/>
    <property type="match status" value="1"/>
</dbReference>
<dbReference type="PANTHER" id="PTHR42713:SF3">
    <property type="entry name" value="TRANSCRIPTIONAL REGULATORY PROTEIN HPTR"/>
    <property type="match status" value="1"/>
</dbReference>
<dbReference type="PROSITE" id="PS00041">
    <property type="entry name" value="HTH_ARAC_FAMILY_1"/>
    <property type="match status" value="1"/>
</dbReference>
<evidence type="ECO:0000313" key="12">
    <source>
        <dbReference type="EMBL" id="GGD50069.1"/>
    </source>
</evidence>
<dbReference type="RefSeq" id="WP_188988710.1">
    <property type="nucleotide sequence ID" value="NZ_BMHP01000001.1"/>
</dbReference>
<reference evidence="12" key="1">
    <citation type="journal article" date="2014" name="Int. J. Syst. Evol. Microbiol.">
        <title>Complete genome sequence of Corynebacterium casei LMG S-19264T (=DSM 44701T), isolated from a smear-ripened cheese.</title>
        <authorList>
            <consortium name="US DOE Joint Genome Institute (JGI-PGF)"/>
            <person name="Walter F."/>
            <person name="Albersmeier A."/>
            <person name="Kalinowski J."/>
            <person name="Ruckert C."/>
        </authorList>
    </citation>
    <scope>NUCLEOTIDE SEQUENCE</scope>
    <source>
        <strain evidence="12">CGMCC 1.15178</strain>
    </source>
</reference>
<evidence type="ECO:0000259" key="10">
    <source>
        <dbReference type="PROSITE" id="PS50110"/>
    </source>
</evidence>
<dbReference type="Pfam" id="PF12833">
    <property type="entry name" value="HTH_18"/>
    <property type="match status" value="1"/>
</dbReference>
<dbReference type="AlphaFoldDB" id="A0A917DMB7"/>
<evidence type="ECO:0000256" key="3">
    <source>
        <dbReference type="ARBA" id="ARBA00022553"/>
    </source>
</evidence>
<accession>A0A917DMB7</accession>
<keyword evidence="2" id="KW-0963">Cytoplasm</keyword>
<dbReference type="InterPro" id="IPR001789">
    <property type="entry name" value="Sig_transdc_resp-reg_receiver"/>
</dbReference>
<dbReference type="PANTHER" id="PTHR42713">
    <property type="entry name" value="HISTIDINE KINASE-RELATED"/>
    <property type="match status" value="1"/>
</dbReference>
<dbReference type="Pfam" id="PF00072">
    <property type="entry name" value="Response_reg"/>
    <property type="match status" value="1"/>
</dbReference>
<feature type="domain" description="HTH araC/xylS-type" evidence="9">
    <location>
        <begin position="436"/>
        <end position="534"/>
    </location>
</feature>
<dbReference type="InterPro" id="IPR041522">
    <property type="entry name" value="CdaR_GGDEF"/>
</dbReference>
<evidence type="ECO:0000256" key="2">
    <source>
        <dbReference type="ARBA" id="ARBA00022490"/>
    </source>
</evidence>
<keyword evidence="6" id="KW-0238">DNA-binding</keyword>
<gene>
    <name evidence="12" type="ORF">GCM10010911_04510</name>
</gene>